<dbReference type="Gene3D" id="2.130.10.10">
    <property type="entry name" value="YVTN repeat-like/Quinoprotein amine dehydrogenase"/>
    <property type="match status" value="2"/>
</dbReference>
<evidence type="ECO:0000313" key="4">
    <source>
        <dbReference type="EMBL" id="KAF4664794.1"/>
    </source>
</evidence>
<dbReference type="OrthoDB" id="292132at2759"/>
<dbReference type="InterPro" id="IPR036322">
    <property type="entry name" value="WD40_repeat_dom_sf"/>
</dbReference>
<protein>
    <submittedName>
        <fullName evidence="4">Uncharacterized protein</fullName>
    </submittedName>
</protein>
<feature type="region of interest" description="Disordered" evidence="3">
    <location>
        <begin position="1147"/>
        <end position="1207"/>
    </location>
</feature>
<feature type="region of interest" description="Disordered" evidence="3">
    <location>
        <begin position="993"/>
        <end position="1012"/>
    </location>
</feature>
<dbReference type="EMBL" id="JAAPAO010000279">
    <property type="protein sequence ID" value="KAF4664794.1"/>
    <property type="molecule type" value="Genomic_DNA"/>
</dbReference>
<evidence type="ECO:0000256" key="3">
    <source>
        <dbReference type="SAM" id="MobiDB-lite"/>
    </source>
</evidence>
<evidence type="ECO:0000256" key="1">
    <source>
        <dbReference type="ARBA" id="ARBA00022737"/>
    </source>
</evidence>
<reference evidence="4 5" key="1">
    <citation type="submission" date="2020-04" db="EMBL/GenBank/DDBJ databases">
        <title>Perkinsus chesapeaki whole genome sequence.</title>
        <authorList>
            <person name="Bogema D.R."/>
        </authorList>
    </citation>
    <scope>NUCLEOTIDE SEQUENCE [LARGE SCALE GENOMIC DNA]</scope>
    <source>
        <strain evidence="4">ATCC PRA-425</strain>
    </source>
</reference>
<feature type="repeat" description="WD" evidence="2">
    <location>
        <begin position="412"/>
        <end position="453"/>
    </location>
</feature>
<keyword evidence="1" id="KW-0677">Repeat</keyword>
<accession>A0A7J6LZY1</accession>
<evidence type="ECO:0000313" key="5">
    <source>
        <dbReference type="Proteomes" id="UP000591131"/>
    </source>
</evidence>
<organism evidence="4 5">
    <name type="scientific">Perkinsus chesapeaki</name>
    <name type="common">Clam parasite</name>
    <name type="synonym">Perkinsus andrewsi</name>
    <dbReference type="NCBI Taxonomy" id="330153"/>
    <lineage>
        <taxon>Eukaryota</taxon>
        <taxon>Sar</taxon>
        <taxon>Alveolata</taxon>
        <taxon>Perkinsozoa</taxon>
        <taxon>Perkinsea</taxon>
        <taxon>Perkinsida</taxon>
        <taxon>Perkinsidae</taxon>
        <taxon>Perkinsus</taxon>
    </lineage>
</organism>
<sequence>MILNADAPSTRQFFALFDQESLAKLQEGFYTIGLANAAIIASQDETKFGTSMKSTSTPMGISVVQFLALCLTRLGLNSPARRVEAGPSLANLLEMIISFFRQCDRNSTGLIRWTDCVARYNTSNDEHQSDQIRVRKKRLLKAKLTKGIVDSLNHGPGGIAGACLAKIGKTNFVLVADSGASPPALRLLKLGEHNIEVWKSLPFKHEQTDFTESTIMSCGYCPGDYTAGALLSSQRICFWDTRGTVNECRMKSVMKSGNLATTGLWPSVQLGNRWVTCARVEGKSEGLVTGHATYCLTVWDHFERRSIGTMKVVNSYKEGREAPTTTVIDAGRDRLATSALNGTVLLWDASTVRTITRLNPAGYTGPHAHGVASLAYKEDRRLIFTAQYDGICKVYSSQATALDSSGGAVATLGGHQASLVGVAAIEDSDTLVTADRMGSMKLWDIRTWRAYQTISPARLPAYNSLIPYGTDRLILVGDKRLNFMDFLDDADEEYEVKGLMAEASSQRDKQEGFIGMGINYVDREILVACSSKISVYSVAHGKLLHEMVLPHIGRGFITAFAIDEATYESFFIGSSTGQVTLHNITDGTLLEHFNSMGEPCSLNQPVAAISVSRPLCTDSTDRPIIAACSSNGTVAYKVQGSSEIRELDILDAELHSLVALSSVIVALSRTHRRIYSIDVSDGTVRSASISNTGEMVGHCGIAELSSVALLMSSGRVQVWRCLSGMPPALQQDAYVADLSHARTICHLAPYADLTFLSERASEVDAGLDEIAAIDGDVDFLLTSSLRAPTKHLMSKQAVQLAAHKSLFSTSPGKRRFKNTCSNETRHEQLLQRIGDAEGHSLIVANKAGNAVVIALTTLHEKCRFSVKRARRPPIEAMLHFTCSPILVVLRAGDRSGIEIWEESGDFLGSTAGDGYQLPSSLVHLGTNVCTSLHAHNVMKELVGGEESSRIFTARSHCLYQNNNNPSAVREARNSVPVVDRPVSQLRYEFSQSVGNPADGEEGLRTPKSLLPGNVIKDYTQDHSHDMDHPGVLPAYLSGSESAKNLNIKFNKIDSQYWYRPSQLSSSRRSFRSFAELACSSRGRKLSMAARSCSAARTLLERQPSHAFVDSQSKQGGEVPRRPRSSIPFGGQRAEVYLSRSRSASRVRSSCRGSAVDSRRAVPPTTAGRLRHDMRSAASTASTAATRPASRMSWGATTQRKKAYQVDV</sequence>
<proteinExistence type="predicted"/>
<dbReference type="Proteomes" id="UP000591131">
    <property type="component" value="Unassembled WGS sequence"/>
</dbReference>
<name>A0A7J6LZY1_PERCH</name>
<gene>
    <name evidence="4" type="ORF">FOL47_004936</name>
</gene>
<dbReference type="PANTHER" id="PTHR44324">
    <property type="entry name" value="WD40 REPEAT DOMAIN 95"/>
    <property type="match status" value="1"/>
</dbReference>
<keyword evidence="2" id="KW-0853">WD repeat</keyword>
<dbReference type="SUPFAM" id="SSF50978">
    <property type="entry name" value="WD40 repeat-like"/>
    <property type="match status" value="1"/>
</dbReference>
<dbReference type="PANTHER" id="PTHR44324:SF4">
    <property type="entry name" value="WD40 REPEAT DOMAIN 95"/>
    <property type="match status" value="1"/>
</dbReference>
<feature type="compositionally biased region" description="Low complexity" evidence="3">
    <location>
        <begin position="1175"/>
        <end position="1190"/>
    </location>
</feature>
<evidence type="ECO:0000256" key="2">
    <source>
        <dbReference type="PROSITE-ProRule" id="PRU00221"/>
    </source>
</evidence>
<dbReference type="PROSITE" id="PS50294">
    <property type="entry name" value="WD_REPEATS_REGION"/>
    <property type="match status" value="1"/>
</dbReference>
<comment type="caution">
    <text evidence="4">The sequence shown here is derived from an EMBL/GenBank/DDBJ whole genome shotgun (WGS) entry which is preliminary data.</text>
</comment>
<dbReference type="SMART" id="SM00320">
    <property type="entry name" value="WD40"/>
    <property type="match status" value="4"/>
</dbReference>
<dbReference type="InterPro" id="IPR051242">
    <property type="entry name" value="WD-EF-hand_domain"/>
</dbReference>
<feature type="compositionally biased region" description="Basic residues" evidence="3">
    <location>
        <begin position="1198"/>
        <end position="1207"/>
    </location>
</feature>
<feature type="region of interest" description="Disordered" evidence="3">
    <location>
        <begin position="1103"/>
        <end position="1129"/>
    </location>
</feature>
<keyword evidence="5" id="KW-1185">Reference proteome</keyword>
<dbReference type="PROSITE" id="PS50082">
    <property type="entry name" value="WD_REPEATS_2"/>
    <property type="match status" value="1"/>
</dbReference>
<dbReference type="InterPro" id="IPR001680">
    <property type="entry name" value="WD40_rpt"/>
</dbReference>
<dbReference type="AlphaFoldDB" id="A0A7J6LZY1"/>
<dbReference type="InterPro" id="IPR015943">
    <property type="entry name" value="WD40/YVTN_repeat-like_dom_sf"/>
</dbReference>